<dbReference type="InterPro" id="IPR013785">
    <property type="entry name" value="Aldolase_TIM"/>
</dbReference>
<dbReference type="PANTHER" id="PTHR43787:SF11">
    <property type="entry name" value="UPF0026 PROTEIN SLR1464"/>
    <property type="match status" value="1"/>
</dbReference>
<dbReference type="CDD" id="cd01335">
    <property type="entry name" value="Radical_SAM"/>
    <property type="match status" value="1"/>
</dbReference>
<evidence type="ECO:0000313" key="9">
    <source>
        <dbReference type="Proteomes" id="UP000316238"/>
    </source>
</evidence>
<evidence type="ECO:0000256" key="6">
    <source>
        <dbReference type="ARBA" id="ARBA00023014"/>
    </source>
</evidence>
<dbReference type="PANTHER" id="PTHR43787">
    <property type="entry name" value="FEMO COFACTOR BIOSYNTHESIS PROTEIN NIFB-RELATED"/>
    <property type="match status" value="1"/>
</dbReference>
<dbReference type="GO" id="GO:0003824">
    <property type="term" value="F:catalytic activity"/>
    <property type="evidence" value="ECO:0007669"/>
    <property type="project" value="InterPro"/>
</dbReference>
<dbReference type="Gene3D" id="3.20.20.70">
    <property type="entry name" value="Aldolase class I"/>
    <property type="match status" value="1"/>
</dbReference>
<dbReference type="SUPFAM" id="SSF102114">
    <property type="entry name" value="Radical SAM enzymes"/>
    <property type="match status" value="1"/>
</dbReference>
<keyword evidence="5" id="KW-0408">Iron</keyword>
<dbReference type="GO" id="GO:0046872">
    <property type="term" value="F:metal ion binding"/>
    <property type="evidence" value="ECO:0007669"/>
    <property type="project" value="UniProtKB-KW"/>
</dbReference>
<dbReference type="InterPro" id="IPR058240">
    <property type="entry name" value="rSAM_sf"/>
</dbReference>
<dbReference type="AlphaFoldDB" id="A0A521G587"/>
<evidence type="ECO:0000256" key="4">
    <source>
        <dbReference type="ARBA" id="ARBA00022723"/>
    </source>
</evidence>
<dbReference type="SFLD" id="SFLDS00029">
    <property type="entry name" value="Radical_SAM"/>
    <property type="match status" value="1"/>
</dbReference>
<dbReference type="PROSITE" id="PS51918">
    <property type="entry name" value="RADICAL_SAM"/>
    <property type="match status" value="1"/>
</dbReference>
<name>A0A521G587_9BACT</name>
<keyword evidence="4" id="KW-0479">Metal-binding</keyword>
<evidence type="ECO:0000256" key="1">
    <source>
        <dbReference type="ARBA" id="ARBA00001966"/>
    </source>
</evidence>
<evidence type="ECO:0000256" key="5">
    <source>
        <dbReference type="ARBA" id="ARBA00023004"/>
    </source>
</evidence>
<dbReference type="GO" id="GO:0051539">
    <property type="term" value="F:4 iron, 4 sulfur cluster binding"/>
    <property type="evidence" value="ECO:0007669"/>
    <property type="project" value="UniProtKB-KW"/>
</dbReference>
<comment type="cofactor">
    <cofactor evidence="1">
        <name>[4Fe-4S] cluster</name>
        <dbReference type="ChEBI" id="CHEBI:49883"/>
    </cofactor>
</comment>
<dbReference type="InterPro" id="IPR040084">
    <property type="entry name" value="GTPase_Obg"/>
</dbReference>
<evidence type="ECO:0000256" key="3">
    <source>
        <dbReference type="ARBA" id="ARBA00022691"/>
    </source>
</evidence>
<feature type="domain" description="Radical SAM core" evidence="7">
    <location>
        <begin position="11"/>
        <end position="238"/>
    </location>
</feature>
<organism evidence="8 9">
    <name type="scientific">Candidatus Electronema aureum</name>
    <dbReference type="NCBI Taxonomy" id="2005002"/>
    <lineage>
        <taxon>Bacteria</taxon>
        <taxon>Pseudomonadati</taxon>
        <taxon>Thermodesulfobacteriota</taxon>
        <taxon>Desulfobulbia</taxon>
        <taxon>Desulfobulbales</taxon>
        <taxon>Desulfobulbaceae</taxon>
        <taxon>Candidatus Electronema</taxon>
    </lineage>
</organism>
<evidence type="ECO:0000259" key="7">
    <source>
        <dbReference type="PROSITE" id="PS51918"/>
    </source>
</evidence>
<protein>
    <submittedName>
        <fullName evidence="8">Wyosine [tRNA(Phe)-imidazoG37] synthetase, radical SAM superfamily</fullName>
    </submittedName>
</protein>
<evidence type="ECO:0000313" key="8">
    <source>
        <dbReference type="EMBL" id="TAA76140.1"/>
    </source>
</evidence>
<proteinExistence type="predicted"/>
<keyword evidence="6" id="KW-0411">Iron-sulfur</keyword>
<accession>A0A521G587</accession>
<comment type="caution">
    <text evidence="8">The sequence shown here is derived from an EMBL/GenBank/DDBJ whole genome shotgun (WGS) entry which is preliminary data.</text>
</comment>
<reference evidence="8" key="1">
    <citation type="submission" date="2017-07" db="EMBL/GenBank/DDBJ databases">
        <title>The cable genome - Insights into the physiology and evolution of filamentous bacteria capable of sulfide oxidation via long distance electron transfer.</title>
        <authorList>
            <person name="Thorup C."/>
            <person name="Bjerg J.T."/>
            <person name="Schreiber L."/>
            <person name="Nielsen L.P."/>
            <person name="Kjeldsen K.U."/>
            <person name="Boesen T."/>
            <person name="Boggild A."/>
            <person name="Meysman F."/>
            <person name="Geelhoed J."/>
            <person name="Schramm A."/>
        </authorList>
    </citation>
    <scope>NUCLEOTIDE SEQUENCE [LARGE SCALE GENOMIC DNA]</scope>
    <source>
        <strain evidence="8">GS</strain>
    </source>
</reference>
<evidence type="ECO:0000256" key="2">
    <source>
        <dbReference type="ARBA" id="ARBA00022485"/>
    </source>
</evidence>
<keyword evidence="9" id="KW-1185">Reference proteome</keyword>
<dbReference type="Proteomes" id="UP000316238">
    <property type="component" value="Unassembled WGS sequence"/>
</dbReference>
<gene>
    <name evidence="8" type="ORF">CDV28_10135</name>
</gene>
<dbReference type="EMBL" id="NQJD01000001">
    <property type="protein sequence ID" value="TAA76140.1"/>
    <property type="molecule type" value="Genomic_DNA"/>
</dbReference>
<sequence>MNYIFGPVNSRRLGRSLGIDLFREKICSLNCIYCEVGATTCLTCKRAEYAPTADIISEIDTFCGQAERAAELDFVTVTASGEPTLHSSLGIVIAHLKKATAKPVAVLTNGTLLWDAHVRQELSAADVVIPSLDSALPTGFRKIDRPATCLDLKKIINGLIVFSNEFHGQIWLEVLFAQGINDSDEEVTALCQAAAQMRIDRIQLNTVIRPPLELFARPLAQARMEAIATEFLRHNPTRPVDILSGGAAQEESRAAGQKNCFDLDKAADWQALQDEIVEMLKRRPCTAADINRVFHAGGADRVEQLLDALIRDGLLHKRIHNGRLYYQIGPDEAHL</sequence>
<keyword evidence="3" id="KW-0949">S-adenosyl-L-methionine</keyword>
<dbReference type="InterPro" id="IPR007197">
    <property type="entry name" value="rSAM"/>
</dbReference>
<keyword evidence="2" id="KW-0004">4Fe-4S</keyword>
<dbReference type="SFLD" id="SFLDG01083">
    <property type="entry name" value="Uncharacterised_Radical_SAM_Su"/>
    <property type="match status" value="1"/>
</dbReference>
<dbReference type="Pfam" id="PF04055">
    <property type="entry name" value="Radical_SAM"/>
    <property type="match status" value="1"/>
</dbReference>